<proteinExistence type="predicted"/>
<dbReference type="GO" id="GO:0016020">
    <property type="term" value="C:membrane"/>
    <property type="evidence" value="ECO:0007669"/>
    <property type="project" value="InterPro"/>
</dbReference>
<dbReference type="InterPro" id="IPR022781">
    <property type="entry name" value="Flagellar_biosynth_FliO"/>
</dbReference>
<dbReference type="VEuPathDB" id="FungiDB:RhiirA1_482152"/>
<reference evidence="7 8" key="1">
    <citation type="submission" date="2017-10" db="EMBL/GenBank/DDBJ databases">
        <title>Extensive intraspecific genome diversity in a model arbuscular mycorrhizal fungus.</title>
        <authorList>
            <person name="Chen E.C.H."/>
            <person name="Morin E."/>
            <person name="Baudet D."/>
            <person name="Noel J."/>
            <person name="Ndikumana S."/>
            <person name="Charron P."/>
            <person name="St-Onge C."/>
            <person name="Giorgi J."/>
            <person name="Grigoriev I.V."/>
            <person name="Roux C."/>
            <person name="Martin F.M."/>
            <person name="Corradi N."/>
        </authorList>
    </citation>
    <scope>NUCLEOTIDE SEQUENCE [LARGE SCALE GENOMIC DNA]</scope>
    <source>
        <strain evidence="7 8">A1</strain>
    </source>
</reference>
<feature type="transmembrane region" description="Helical" evidence="6">
    <location>
        <begin position="13"/>
        <end position="31"/>
    </location>
</feature>
<name>A0A2N0QM87_9GLOM</name>
<reference evidence="7 8" key="2">
    <citation type="submission" date="2017-10" db="EMBL/GenBank/DDBJ databases">
        <title>Genome analyses suggest a sexual origin of heterokaryosis in a supposedly ancient asexual fungus.</title>
        <authorList>
            <person name="Corradi N."/>
            <person name="Sedzielewska K."/>
            <person name="Noel J."/>
            <person name="Charron P."/>
            <person name="Farinelli L."/>
            <person name="Marton T."/>
            <person name="Kruger M."/>
            <person name="Pelin A."/>
            <person name="Brachmann A."/>
            <person name="Corradi N."/>
        </authorList>
    </citation>
    <scope>NUCLEOTIDE SEQUENCE [LARGE SCALE GENOMIC DNA]</scope>
    <source>
        <strain evidence="7 8">A1</strain>
    </source>
</reference>
<evidence type="ECO:0000256" key="5">
    <source>
        <dbReference type="ARBA" id="ARBA00023136"/>
    </source>
</evidence>
<evidence type="ECO:0000256" key="3">
    <source>
        <dbReference type="ARBA" id="ARBA00022692"/>
    </source>
</evidence>
<evidence type="ECO:0000256" key="2">
    <source>
        <dbReference type="ARBA" id="ARBA00022475"/>
    </source>
</evidence>
<comment type="caution">
    <text evidence="7">The sequence shown here is derived from an EMBL/GenBank/DDBJ whole genome shotgun (WGS) entry which is preliminary data.</text>
</comment>
<dbReference type="Proteomes" id="UP000232688">
    <property type="component" value="Unassembled WGS sequence"/>
</dbReference>
<evidence type="ECO:0008006" key="9">
    <source>
        <dbReference type="Google" id="ProtNLM"/>
    </source>
</evidence>
<dbReference type="EMBL" id="LLXH01006297">
    <property type="protein sequence ID" value="PKC52160.1"/>
    <property type="molecule type" value="Genomic_DNA"/>
</dbReference>
<keyword evidence="5 6" id="KW-0472">Membrane</keyword>
<protein>
    <recommendedName>
        <fullName evidence="9">Flagellar protein</fullName>
    </recommendedName>
</protein>
<evidence type="ECO:0000256" key="1">
    <source>
        <dbReference type="ARBA" id="ARBA00004236"/>
    </source>
</evidence>
<keyword evidence="3 6" id="KW-0812">Transmembrane</keyword>
<organism evidence="7 8">
    <name type="scientific">Rhizophagus irregularis</name>
    <dbReference type="NCBI Taxonomy" id="588596"/>
    <lineage>
        <taxon>Eukaryota</taxon>
        <taxon>Fungi</taxon>
        <taxon>Fungi incertae sedis</taxon>
        <taxon>Mucoromycota</taxon>
        <taxon>Glomeromycotina</taxon>
        <taxon>Glomeromycetes</taxon>
        <taxon>Glomerales</taxon>
        <taxon>Glomeraceae</taxon>
        <taxon>Rhizophagus</taxon>
    </lineage>
</organism>
<evidence type="ECO:0000313" key="7">
    <source>
        <dbReference type="EMBL" id="PKC52160.1"/>
    </source>
</evidence>
<keyword evidence="2" id="KW-1003">Cell membrane</keyword>
<comment type="subcellular location">
    <subcellularLocation>
        <location evidence="1">Cell membrane</location>
    </subcellularLocation>
</comment>
<keyword evidence="4 6" id="KW-1133">Transmembrane helix</keyword>
<dbReference type="Pfam" id="PF04347">
    <property type="entry name" value="FliO"/>
    <property type="match status" value="1"/>
</dbReference>
<dbReference type="AlphaFoldDB" id="A0A2N0QM87"/>
<accession>A0A2N0QM87</accession>
<sequence length="160" mass="18535">MGQGLSAWDYIKMLFSLIFVLALLLFVLKFINKKSRNYQQNSLVRNIGGVTLGSQKSVQILQVGKSIYIVGVGENVQLIKEIDDNEEIESLINNFEEKQTFTSTTPYIAELLKKINPKSKSEPKEHNQNSFGEILNKRLSDIKKERRDELEKWKEKERDE</sequence>
<evidence type="ECO:0000256" key="6">
    <source>
        <dbReference type="SAM" id="Phobius"/>
    </source>
</evidence>
<evidence type="ECO:0000256" key="4">
    <source>
        <dbReference type="ARBA" id="ARBA00022989"/>
    </source>
</evidence>
<evidence type="ECO:0000313" key="8">
    <source>
        <dbReference type="Proteomes" id="UP000232688"/>
    </source>
</evidence>
<gene>
    <name evidence="7" type="ORF">RhiirA1_482152</name>
</gene>